<dbReference type="GO" id="GO:0005509">
    <property type="term" value="F:calcium ion binding"/>
    <property type="evidence" value="ECO:0007669"/>
    <property type="project" value="TreeGrafter"/>
</dbReference>
<dbReference type="AlphaFoldDB" id="A0A4Y7WRB7"/>
<comment type="cofactor">
    <cofactor evidence="3">
        <name>Zn(2+)</name>
        <dbReference type="ChEBI" id="CHEBI:29105"/>
    </cofactor>
    <text evidence="3">Binds 1 divalent metal cation per subunit.</text>
</comment>
<dbReference type="PRINTS" id="PR01790">
    <property type="entry name" value="SMP30FAMILY"/>
</dbReference>
<dbReference type="PANTHER" id="PTHR10907:SF47">
    <property type="entry name" value="REGUCALCIN"/>
    <property type="match status" value="1"/>
</dbReference>
<dbReference type="GO" id="GO:0004341">
    <property type="term" value="F:gluconolactonase activity"/>
    <property type="evidence" value="ECO:0007669"/>
    <property type="project" value="TreeGrafter"/>
</dbReference>
<protein>
    <submittedName>
        <fullName evidence="5">SMP-30/gluconolactonase/LRE family protein</fullName>
    </submittedName>
</protein>
<keyword evidence="3" id="KW-0479">Metal-binding</keyword>
<dbReference type="InterPro" id="IPR005511">
    <property type="entry name" value="SMP-30"/>
</dbReference>
<comment type="caution">
    <text evidence="5">The sequence shown here is derived from an EMBL/GenBank/DDBJ whole genome shotgun (WGS) entry which is preliminary data.</text>
</comment>
<dbReference type="InterPro" id="IPR011042">
    <property type="entry name" value="6-blade_b-propeller_TolB-like"/>
</dbReference>
<dbReference type="PANTHER" id="PTHR10907">
    <property type="entry name" value="REGUCALCIN"/>
    <property type="match status" value="1"/>
</dbReference>
<evidence type="ECO:0000256" key="1">
    <source>
        <dbReference type="ARBA" id="ARBA00008853"/>
    </source>
</evidence>
<feature type="binding site" evidence="3">
    <location>
        <position position="97"/>
    </location>
    <ligand>
        <name>substrate</name>
    </ligand>
</feature>
<dbReference type="Gene3D" id="2.120.10.30">
    <property type="entry name" value="TolB, C-terminal domain"/>
    <property type="match status" value="1"/>
</dbReference>
<reference evidence="5 6" key="1">
    <citation type="submission" date="2019-03" db="EMBL/GenBank/DDBJ databases">
        <authorList>
            <person name="Liu G."/>
        </authorList>
    </citation>
    <scope>NUCLEOTIDE SEQUENCE [LARGE SCALE GENOMIC DNA]</scope>
    <source>
        <strain evidence="5 6">DSM 19099</strain>
    </source>
</reference>
<feature type="domain" description="SMP-30/Gluconolactonase/LRE-like region" evidence="4">
    <location>
        <begin position="16"/>
        <end position="256"/>
    </location>
</feature>
<proteinExistence type="inferred from homology"/>
<feature type="binding site" evidence="3">
    <location>
        <position position="197"/>
    </location>
    <ligand>
        <name>a divalent metal cation</name>
        <dbReference type="ChEBI" id="CHEBI:60240"/>
    </ligand>
</feature>
<evidence type="ECO:0000256" key="3">
    <source>
        <dbReference type="PIRSR" id="PIRSR605511-2"/>
    </source>
</evidence>
<keyword evidence="3" id="KW-0862">Zinc</keyword>
<name>A0A4Y7WRB7_9BACI</name>
<evidence type="ECO:0000256" key="2">
    <source>
        <dbReference type="PIRSR" id="PIRSR605511-1"/>
    </source>
</evidence>
<accession>A0A4Y7WRB7</accession>
<evidence type="ECO:0000259" key="4">
    <source>
        <dbReference type="Pfam" id="PF08450"/>
    </source>
</evidence>
<dbReference type="EMBL" id="SNUX01000001">
    <property type="protein sequence ID" value="TES51179.1"/>
    <property type="molecule type" value="Genomic_DNA"/>
</dbReference>
<feature type="binding site" evidence="3">
    <location>
        <position position="18"/>
    </location>
    <ligand>
        <name>a divalent metal cation</name>
        <dbReference type="ChEBI" id="CHEBI:60240"/>
    </ligand>
</feature>
<comment type="similarity">
    <text evidence="1">Belongs to the SMP-30/CGR1 family.</text>
</comment>
<dbReference type="RefSeq" id="WP_134258619.1">
    <property type="nucleotide sequence ID" value="NZ_LDIM01000012.1"/>
</dbReference>
<organism evidence="5 6">
    <name type="scientific">Shouchella lehensis</name>
    <dbReference type="NCBI Taxonomy" id="300825"/>
    <lineage>
        <taxon>Bacteria</taxon>
        <taxon>Bacillati</taxon>
        <taxon>Bacillota</taxon>
        <taxon>Bacilli</taxon>
        <taxon>Bacillales</taxon>
        <taxon>Bacillaceae</taxon>
        <taxon>Shouchella</taxon>
    </lineage>
</organism>
<feature type="binding site" evidence="3">
    <location>
        <position position="145"/>
    </location>
    <ligand>
        <name>a divalent metal cation</name>
        <dbReference type="ChEBI" id="CHEBI:60240"/>
    </ligand>
</feature>
<evidence type="ECO:0000313" key="6">
    <source>
        <dbReference type="Proteomes" id="UP000298210"/>
    </source>
</evidence>
<dbReference type="SUPFAM" id="SSF63829">
    <property type="entry name" value="Calcium-dependent phosphotriesterase"/>
    <property type="match status" value="1"/>
</dbReference>
<evidence type="ECO:0000313" key="5">
    <source>
        <dbReference type="EMBL" id="TES51179.1"/>
    </source>
</evidence>
<dbReference type="Pfam" id="PF08450">
    <property type="entry name" value="SGL"/>
    <property type="match status" value="1"/>
</dbReference>
<feature type="binding site" evidence="3">
    <location>
        <position position="117"/>
    </location>
    <ligand>
        <name>substrate</name>
    </ligand>
</feature>
<sequence>MKINEAKRVWSGKALLGEGPFWDEQEQRLLWVDIEGYKLHAYDTKQDTTETLPFAQHVTAVVKKEQGGLLLAMRDGLYSYYRDRLTLHMRLNEEAVRFNDAKCDPSGRLWAGTMAFDGQSTIGKLVVFDENEAIEEKRSDLTISNGMAWDEQKHLFYHNETVTSKTAIFSYDPDDTRTITRVGTVPIDYQEYGGAPDGMTIDSEGKLWIALWGAGAVIRVDPETGYVSERITVPASNTTSCVFGGADYKTLFITTASKDGEEKSGGLFCAKLDCKGTASISYKGQRNGL</sequence>
<dbReference type="InterPro" id="IPR013658">
    <property type="entry name" value="SGL"/>
</dbReference>
<feature type="binding site" evidence="3">
    <location>
        <position position="99"/>
    </location>
    <ligand>
        <name>substrate</name>
    </ligand>
</feature>
<dbReference type="GO" id="GO:0019853">
    <property type="term" value="P:L-ascorbic acid biosynthetic process"/>
    <property type="evidence" value="ECO:0007669"/>
    <property type="project" value="TreeGrafter"/>
</dbReference>
<feature type="active site" description="Proton donor/acceptor" evidence="2">
    <location>
        <position position="197"/>
    </location>
</feature>
<dbReference type="Proteomes" id="UP000298210">
    <property type="component" value="Unassembled WGS sequence"/>
</dbReference>
<gene>
    <name evidence="5" type="ORF">E2L03_04455</name>
</gene>